<protein>
    <submittedName>
        <fullName evidence="2">Uncharacterized protein</fullName>
    </submittedName>
</protein>
<dbReference type="OrthoDB" id="3061561at2759"/>
<dbReference type="PANTHER" id="PTHR35043">
    <property type="entry name" value="TRANSCRIPTION FACTOR DOMAIN-CONTAINING PROTEIN"/>
    <property type="match status" value="1"/>
</dbReference>
<evidence type="ECO:0000313" key="3">
    <source>
        <dbReference type="Proteomes" id="UP000813461"/>
    </source>
</evidence>
<dbReference type="PANTHER" id="PTHR35043:SF7">
    <property type="entry name" value="TRANSCRIPTION FACTOR DOMAIN-CONTAINING PROTEIN"/>
    <property type="match status" value="1"/>
</dbReference>
<feature type="transmembrane region" description="Helical" evidence="1">
    <location>
        <begin position="303"/>
        <end position="321"/>
    </location>
</feature>
<dbReference type="Proteomes" id="UP000813461">
    <property type="component" value="Unassembled WGS sequence"/>
</dbReference>
<evidence type="ECO:0000256" key="1">
    <source>
        <dbReference type="SAM" id="Phobius"/>
    </source>
</evidence>
<name>A0A8K0RHB9_9PLEO</name>
<proteinExistence type="predicted"/>
<sequence>MNPTNSTVGWTSEPNGRGTMGLLWSCFATTFLCTWSAIHPNLPGLADSEWRIFWRRAGYFGLCLLAPELVVLCALDEFIDAKEIQSQSPASNRWSMKKCYFLAMGGFVFETNDGVEVARKRLPIKDLYDLLKTGKLSWPEVEECDITDRSKSDWFIKSLALVQILWFTTQIIGRAAQSLAVTTLELFTLGIVFCAVCIYGLWWAKPFDIRQPIIIDDKTRVTALQESCTRIRVNYGDIIHESDRIFQLAAVVIVIIFGGIHVVAWQFHFPTYAEQLTWRICSIASTIIPILLVLYSLFSEEDIVARVFVGLYVVIRLYMFVEMFVSLRSVPASVYKTPEWSNYFPTLG</sequence>
<accession>A0A8K0RHB9</accession>
<dbReference type="AlphaFoldDB" id="A0A8K0RHB9"/>
<keyword evidence="3" id="KW-1185">Reference proteome</keyword>
<feature type="transmembrane region" description="Helical" evidence="1">
    <location>
        <begin position="58"/>
        <end position="79"/>
    </location>
</feature>
<dbReference type="EMBL" id="JAGMVJ010000001">
    <property type="protein sequence ID" value="KAH7094830.1"/>
    <property type="molecule type" value="Genomic_DNA"/>
</dbReference>
<keyword evidence="1" id="KW-0472">Membrane</keyword>
<feature type="transmembrane region" description="Helical" evidence="1">
    <location>
        <begin position="245"/>
        <end position="264"/>
    </location>
</feature>
<feature type="transmembrane region" description="Helical" evidence="1">
    <location>
        <begin position="179"/>
        <end position="202"/>
    </location>
</feature>
<organism evidence="2 3">
    <name type="scientific">Paraphoma chrysanthemicola</name>
    <dbReference type="NCBI Taxonomy" id="798071"/>
    <lineage>
        <taxon>Eukaryota</taxon>
        <taxon>Fungi</taxon>
        <taxon>Dikarya</taxon>
        <taxon>Ascomycota</taxon>
        <taxon>Pezizomycotina</taxon>
        <taxon>Dothideomycetes</taxon>
        <taxon>Pleosporomycetidae</taxon>
        <taxon>Pleosporales</taxon>
        <taxon>Pleosporineae</taxon>
        <taxon>Phaeosphaeriaceae</taxon>
        <taxon>Paraphoma</taxon>
    </lineage>
</organism>
<evidence type="ECO:0000313" key="2">
    <source>
        <dbReference type="EMBL" id="KAH7094830.1"/>
    </source>
</evidence>
<feature type="transmembrane region" description="Helical" evidence="1">
    <location>
        <begin position="21"/>
        <end position="38"/>
    </location>
</feature>
<keyword evidence="1" id="KW-1133">Transmembrane helix</keyword>
<feature type="transmembrane region" description="Helical" evidence="1">
    <location>
        <begin position="276"/>
        <end position="297"/>
    </location>
</feature>
<keyword evidence="1" id="KW-0812">Transmembrane</keyword>
<gene>
    <name evidence="2" type="ORF">FB567DRAFT_586182</name>
</gene>
<reference evidence="2" key="1">
    <citation type="journal article" date="2021" name="Nat. Commun.">
        <title>Genetic determinants of endophytism in the Arabidopsis root mycobiome.</title>
        <authorList>
            <person name="Mesny F."/>
            <person name="Miyauchi S."/>
            <person name="Thiergart T."/>
            <person name="Pickel B."/>
            <person name="Atanasova L."/>
            <person name="Karlsson M."/>
            <person name="Huettel B."/>
            <person name="Barry K.W."/>
            <person name="Haridas S."/>
            <person name="Chen C."/>
            <person name="Bauer D."/>
            <person name="Andreopoulos W."/>
            <person name="Pangilinan J."/>
            <person name="LaButti K."/>
            <person name="Riley R."/>
            <person name="Lipzen A."/>
            <person name="Clum A."/>
            <person name="Drula E."/>
            <person name="Henrissat B."/>
            <person name="Kohler A."/>
            <person name="Grigoriev I.V."/>
            <person name="Martin F.M."/>
            <person name="Hacquard S."/>
        </authorList>
    </citation>
    <scope>NUCLEOTIDE SEQUENCE</scope>
    <source>
        <strain evidence="2">MPI-SDFR-AT-0120</strain>
    </source>
</reference>
<comment type="caution">
    <text evidence="2">The sequence shown here is derived from an EMBL/GenBank/DDBJ whole genome shotgun (WGS) entry which is preliminary data.</text>
</comment>